<dbReference type="PANTHER" id="PTHR23133:SF2">
    <property type="entry name" value="IMIDAZOLEGLYCEROL-PHOSPHATE DEHYDRATASE"/>
    <property type="match status" value="1"/>
</dbReference>
<dbReference type="GO" id="GO:0005737">
    <property type="term" value="C:cytoplasm"/>
    <property type="evidence" value="ECO:0007669"/>
    <property type="project" value="UniProtKB-SubCell"/>
</dbReference>
<keyword evidence="4 5" id="KW-0456">Lyase</keyword>
<dbReference type="InterPro" id="IPR038494">
    <property type="entry name" value="IGPD_sf"/>
</dbReference>
<comment type="pathway">
    <text evidence="1 5">Amino-acid biosynthesis; L-histidine biosynthesis; L-histidine from 5-phospho-alpha-D-ribose 1-diphosphate: step 6/9.</text>
</comment>
<dbReference type="AlphaFoldDB" id="A0A1G9NFZ7"/>
<dbReference type="CDD" id="cd07914">
    <property type="entry name" value="IGPD"/>
    <property type="match status" value="1"/>
</dbReference>
<comment type="similarity">
    <text evidence="5">Belongs to the imidazoleglycerol-phosphate dehydratase family.</text>
</comment>
<dbReference type="Gene3D" id="3.30.230.40">
    <property type="entry name" value="Imidazole glycerol phosphate dehydratase, domain 1"/>
    <property type="match status" value="2"/>
</dbReference>
<evidence type="ECO:0000256" key="2">
    <source>
        <dbReference type="ARBA" id="ARBA00022605"/>
    </source>
</evidence>
<accession>A0A1G9NFZ7</accession>
<reference evidence="6 7" key="1">
    <citation type="submission" date="2016-10" db="EMBL/GenBank/DDBJ databases">
        <authorList>
            <person name="de Groot N.N."/>
        </authorList>
    </citation>
    <scope>NUCLEOTIDE SEQUENCE [LARGE SCALE GENOMIC DNA]</scope>
    <source>
        <strain evidence="6 7">SLAS-1</strain>
    </source>
</reference>
<dbReference type="STRING" id="321763.SAMN04488692_11063"/>
<dbReference type="HAMAP" id="MF_00076">
    <property type="entry name" value="HisB"/>
    <property type="match status" value="1"/>
</dbReference>
<gene>
    <name evidence="5" type="primary">hisB</name>
    <name evidence="6" type="ORF">SAMN04488692_11063</name>
</gene>
<dbReference type="InterPro" id="IPR020565">
    <property type="entry name" value="ImidazoleglycerP_deHydtase_CS"/>
</dbReference>
<dbReference type="InterPro" id="IPR000807">
    <property type="entry name" value="ImidazoleglycerolP_deHydtase"/>
</dbReference>
<keyword evidence="7" id="KW-1185">Reference proteome</keyword>
<dbReference type="Proteomes" id="UP000199476">
    <property type="component" value="Unassembled WGS sequence"/>
</dbReference>
<dbReference type="FunFam" id="3.30.230.40:FF:000003">
    <property type="entry name" value="Imidazoleglycerol-phosphate dehydratase HisB"/>
    <property type="match status" value="1"/>
</dbReference>
<evidence type="ECO:0000313" key="6">
    <source>
        <dbReference type="EMBL" id="SDL85389.1"/>
    </source>
</evidence>
<sequence length="215" mass="24111">MPVLFRSDLWEVNRAHMKTFKRETSETDIEVKLDIYGEGNTRINTGIGFFDHMLELFGRHGFMDLEVKADGDLEVDYHHTVEDTGIVLGRALNECLGSRGGITRYGDVLLPMDDVLLQAAVDLGGRSYYQGNISADRKVVNGFPLELLDEFFCSVTDHGFFNLHLLVRRTGNAHHLAEACFKAAARALDSALKHEKRLDETPLSTKGQLEEGKDN</sequence>
<dbReference type="SUPFAM" id="SSF54211">
    <property type="entry name" value="Ribosomal protein S5 domain 2-like"/>
    <property type="match status" value="2"/>
</dbReference>
<keyword evidence="5" id="KW-0963">Cytoplasm</keyword>
<dbReference type="GO" id="GO:0004424">
    <property type="term" value="F:imidazoleglycerol-phosphate dehydratase activity"/>
    <property type="evidence" value="ECO:0007669"/>
    <property type="project" value="UniProtKB-UniRule"/>
</dbReference>
<evidence type="ECO:0000256" key="4">
    <source>
        <dbReference type="ARBA" id="ARBA00023239"/>
    </source>
</evidence>
<dbReference type="EC" id="4.2.1.19" evidence="5"/>
<evidence type="ECO:0000256" key="1">
    <source>
        <dbReference type="ARBA" id="ARBA00005047"/>
    </source>
</evidence>
<comment type="subcellular location">
    <subcellularLocation>
        <location evidence="5">Cytoplasm</location>
    </subcellularLocation>
</comment>
<comment type="catalytic activity">
    <reaction evidence="5">
        <text>D-erythro-1-(imidazol-4-yl)glycerol 3-phosphate = 3-(imidazol-4-yl)-2-oxopropyl phosphate + H2O</text>
        <dbReference type="Rhea" id="RHEA:11040"/>
        <dbReference type="ChEBI" id="CHEBI:15377"/>
        <dbReference type="ChEBI" id="CHEBI:57766"/>
        <dbReference type="ChEBI" id="CHEBI:58278"/>
        <dbReference type="EC" id="4.2.1.19"/>
    </reaction>
</comment>
<dbReference type="Pfam" id="PF00475">
    <property type="entry name" value="IGPD"/>
    <property type="match status" value="1"/>
</dbReference>
<dbReference type="InterPro" id="IPR020568">
    <property type="entry name" value="Ribosomal_Su5_D2-typ_SF"/>
</dbReference>
<protein>
    <recommendedName>
        <fullName evidence="5">Imidazoleglycerol-phosphate dehydratase</fullName>
        <shortName evidence="5">IGPD</shortName>
        <ecNumber evidence="5">4.2.1.19</ecNumber>
    </recommendedName>
</protein>
<dbReference type="PANTHER" id="PTHR23133">
    <property type="entry name" value="IMIDAZOLEGLYCEROL-PHOSPHATE DEHYDRATASE HIS7"/>
    <property type="match status" value="1"/>
</dbReference>
<evidence type="ECO:0000256" key="5">
    <source>
        <dbReference type="HAMAP-Rule" id="MF_00076"/>
    </source>
</evidence>
<dbReference type="UniPathway" id="UPA00031">
    <property type="reaction ID" value="UER00011"/>
</dbReference>
<organism evidence="6 7">
    <name type="scientific">Halarsenatibacter silvermanii</name>
    <dbReference type="NCBI Taxonomy" id="321763"/>
    <lineage>
        <taxon>Bacteria</taxon>
        <taxon>Bacillati</taxon>
        <taxon>Bacillota</taxon>
        <taxon>Clostridia</taxon>
        <taxon>Halanaerobiales</taxon>
        <taxon>Halarsenatibacteraceae</taxon>
        <taxon>Halarsenatibacter</taxon>
    </lineage>
</organism>
<dbReference type="GO" id="GO:0000105">
    <property type="term" value="P:L-histidine biosynthetic process"/>
    <property type="evidence" value="ECO:0007669"/>
    <property type="project" value="UniProtKB-UniRule"/>
</dbReference>
<evidence type="ECO:0000256" key="3">
    <source>
        <dbReference type="ARBA" id="ARBA00023102"/>
    </source>
</evidence>
<dbReference type="PROSITE" id="PS00954">
    <property type="entry name" value="IGP_DEHYDRATASE_1"/>
    <property type="match status" value="1"/>
</dbReference>
<keyword evidence="2 5" id="KW-0028">Amino-acid biosynthesis</keyword>
<dbReference type="EMBL" id="FNGO01000010">
    <property type="protein sequence ID" value="SDL85389.1"/>
    <property type="molecule type" value="Genomic_DNA"/>
</dbReference>
<proteinExistence type="inferred from homology"/>
<name>A0A1G9NFZ7_9FIRM</name>
<keyword evidence="3 5" id="KW-0368">Histidine biosynthesis</keyword>
<evidence type="ECO:0000313" key="7">
    <source>
        <dbReference type="Proteomes" id="UP000199476"/>
    </source>
</evidence>
<dbReference type="NCBIfam" id="NF002114">
    <property type="entry name" value="PRK00951.2-4"/>
    <property type="match status" value="1"/>
</dbReference>